<keyword evidence="7" id="KW-0175">Coiled coil</keyword>
<dbReference type="Proteomes" id="UP001595548">
    <property type="component" value="Unassembled WGS sequence"/>
</dbReference>
<comment type="caution">
    <text evidence="10">The sequence shown here is derived from an EMBL/GenBank/DDBJ whole genome shotgun (WGS) entry which is preliminary data.</text>
</comment>
<keyword evidence="3 5" id="KW-0378">Hydrolase</keyword>
<keyword evidence="11" id="KW-1185">Reference proteome</keyword>
<evidence type="ECO:0000256" key="7">
    <source>
        <dbReference type="SAM" id="Coils"/>
    </source>
</evidence>
<dbReference type="CDD" id="cd04489">
    <property type="entry name" value="ExoVII_LU_OBF"/>
    <property type="match status" value="1"/>
</dbReference>
<dbReference type="PANTHER" id="PTHR30008:SF0">
    <property type="entry name" value="EXODEOXYRIBONUCLEASE 7 LARGE SUBUNIT"/>
    <property type="match status" value="1"/>
</dbReference>
<proteinExistence type="inferred from homology"/>
<dbReference type="NCBIfam" id="TIGR00237">
    <property type="entry name" value="xseA"/>
    <property type="match status" value="1"/>
</dbReference>
<gene>
    <name evidence="5 10" type="primary">xseA</name>
    <name evidence="10" type="ORF">ACFOEB_08200</name>
</gene>
<sequence>MDYTATDNSRTIYSVTALNRLSRQLLETHLPLVWIEGEISNFARPSSGHWYFTLKDDAAQVRCAMFRNRNAGLRFTPTQGEQVLLRARVSLYEGRGDYQLIAEHMEPAGHGALQRAYEQLKDKLAKEGLFDPERKQALPELPRHIGVITSPTGAAIRDVLSVLQRRYPAIPVSIIPVPVQGTEAAPAIVQALAMAARSQLFDVLLLTRGGGSLEDLWPFNDERVARAISLCPVPLISAVGHEVDVTIADFVADVRAPTPSAAAELVVPDVSEQLVRLQVRERHLGQTIQRRLQRLSEQLNHLQKRLRHPGDHLRQQSQRLDQLELRLNSAINHKLERTKQTLANLEARQPDPRYALQHLKAQFQRTRSALMQQWQASHQRASQRLGENARLLHSVSPLSTLERGYALVTDSHGKIVRDSDAVQQGDKVTAKLARGELHCQIIEG</sequence>
<dbReference type="InterPro" id="IPR020579">
    <property type="entry name" value="Exonuc_VII_lsu_C"/>
</dbReference>
<comment type="function">
    <text evidence="5">Bidirectionally degrades single-stranded DNA into large acid-insoluble oligonucleotides, which are then degraded further into small acid-soluble oligonucleotides.</text>
</comment>
<name>A0ABV7HMW9_9GAMM</name>
<keyword evidence="4 5" id="KW-0269">Exonuclease</keyword>
<dbReference type="GO" id="GO:0008855">
    <property type="term" value="F:exodeoxyribonuclease VII activity"/>
    <property type="evidence" value="ECO:0007669"/>
    <property type="project" value="UniProtKB-EC"/>
</dbReference>
<evidence type="ECO:0000256" key="5">
    <source>
        <dbReference type="HAMAP-Rule" id="MF_00378"/>
    </source>
</evidence>
<dbReference type="SUPFAM" id="SSF57997">
    <property type="entry name" value="Tropomyosin"/>
    <property type="match status" value="1"/>
</dbReference>
<feature type="coiled-coil region" evidence="7">
    <location>
        <begin position="285"/>
        <end position="348"/>
    </location>
</feature>
<comment type="subcellular location">
    <subcellularLocation>
        <location evidence="5 6">Cytoplasm</location>
    </subcellularLocation>
</comment>
<dbReference type="EMBL" id="JBHRTL010000006">
    <property type="protein sequence ID" value="MFC3155179.1"/>
    <property type="molecule type" value="Genomic_DNA"/>
</dbReference>
<evidence type="ECO:0000259" key="9">
    <source>
        <dbReference type="Pfam" id="PF13742"/>
    </source>
</evidence>
<dbReference type="PANTHER" id="PTHR30008">
    <property type="entry name" value="EXODEOXYRIBONUCLEASE 7 LARGE SUBUNIT"/>
    <property type="match status" value="1"/>
</dbReference>
<feature type="domain" description="OB-fold nucleic acid binding" evidence="9">
    <location>
        <begin position="13"/>
        <end position="106"/>
    </location>
</feature>
<evidence type="ECO:0000313" key="11">
    <source>
        <dbReference type="Proteomes" id="UP001595548"/>
    </source>
</evidence>
<comment type="catalytic activity">
    <reaction evidence="5 6">
        <text>Exonucleolytic cleavage in either 5'- to 3'- or 3'- to 5'-direction to yield nucleoside 5'-phosphates.</text>
        <dbReference type="EC" id="3.1.11.6"/>
    </reaction>
</comment>
<organism evidence="10 11">
    <name type="scientific">Gilvimarinus japonicus</name>
    <dbReference type="NCBI Taxonomy" id="1796469"/>
    <lineage>
        <taxon>Bacteria</taxon>
        <taxon>Pseudomonadati</taxon>
        <taxon>Pseudomonadota</taxon>
        <taxon>Gammaproteobacteria</taxon>
        <taxon>Cellvibrionales</taxon>
        <taxon>Cellvibrionaceae</taxon>
        <taxon>Gilvimarinus</taxon>
    </lineage>
</organism>
<evidence type="ECO:0000259" key="8">
    <source>
        <dbReference type="Pfam" id="PF02601"/>
    </source>
</evidence>
<dbReference type="HAMAP" id="MF_00378">
    <property type="entry name" value="Exonuc_7_L"/>
    <property type="match status" value="1"/>
</dbReference>
<keyword evidence="1 5" id="KW-0963">Cytoplasm</keyword>
<dbReference type="EC" id="3.1.11.6" evidence="5"/>
<comment type="similarity">
    <text evidence="5 6">Belongs to the XseA family.</text>
</comment>
<feature type="domain" description="Exonuclease VII large subunit C-terminal" evidence="8">
    <location>
        <begin position="129"/>
        <end position="440"/>
    </location>
</feature>
<dbReference type="InterPro" id="IPR003753">
    <property type="entry name" value="Exonuc_VII_L"/>
</dbReference>
<evidence type="ECO:0000256" key="1">
    <source>
        <dbReference type="ARBA" id="ARBA00022490"/>
    </source>
</evidence>
<accession>A0ABV7HMW9</accession>
<evidence type="ECO:0000256" key="3">
    <source>
        <dbReference type="ARBA" id="ARBA00022801"/>
    </source>
</evidence>
<evidence type="ECO:0000313" key="10">
    <source>
        <dbReference type="EMBL" id="MFC3155179.1"/>
    </source>
</evidence>
<evidence type="ECO:0000256" key="4">
    <source>
        <dbReference type="ARBA" id="ARBA00022839"/>
    </source>
</evidence>
<dbReference type="InterPro" id="IPR025824">
    <property type="entry name" value="OB-fold_nuc-bd_dom"/>
</dbReference>
<evidence type="ECO:0000256" key="6">
    <source>
        <dbReference type="RuleBase" id="RU004355"/>
    </source>
</evidence>
<dbReference type="RefSeq" id="WP_382415746.1">
    <property type="nucleotide sequence ID" value="NZ_AP031500.1"/>
</dbReference>
<reference evidence="11" key="1">
    <citation type="journal article" date="2019" name="Int. J. Syst. Evol. Microbiol.">
        <title>The Global Catalogue of Microorganisms (GCM) 10K type strain sequencing project: providing services to taxonomists for standard genome sequencing and annotation.</title>
        <authorList>
            <consortium name="The Broad Institute Genomics Platform"/>
            <consortium name="The Broad Institute Genome Sequencing Center for Infectious Disease"/>
            <person name="Wu L."/>
            <person name="Ma J."/>
        </authorList>
    </citation>
    <scope>NUCLEOTIDE SEQUENCE [LARGE SCALE GENOMIC DNA]</scope>
    <source>
        <strain evidence="11">KCTC 52141</strain>
    </source>
</reference>
<evidence type="ECO:0000256" key="2">
    <source>
        <dbReference type="ARBA" id="ARBA00022722"/>
    </source>
</evidence>
<dbReference type="Pfam" id="PF02601">
    <property type="entry name" value="Exonuc_VII_L"/>
    <property type="match status" value="1"/>
</dbReference>
<dbReference type="Pfam" id="PF13742">
    <property type="entry name" value="tRNA_anti_2"/>
    <property type="match status" value="1"/>
</dbReference>
<keyword evidence="2 5" id="KW-0540">Nuclease</keyword>
<comment type="subunit">
    <text evidence="5">Heterooligomer composed of large and small subunits.</text>
</comment>
<protein>
    <recommendedName>
        <fullName evidence="5">Exodeoxyribonuclease 7 large subunit</fullName>
        <ecNumber evidence="5">3.1.11.6</ecNumber>
    </recommendedName>
    <alternativeName>
        <fullName evidence="5">Exodeoxyribonuclease VII large subunit</fullName>
        <shortName evidence="5">Exonuclease VII large subunit</shortName>
    </alternativeName>
</protein>